<feature type="domain" description="Cyanophage baseplate Pam3 plug gp18" evidence="1">
    <location>
        <begin position="4"/>
        <end position="102"/>
    </location>
</feature>
<accession>A0A1T1DKM8</accession>
<dbReference type="EMBL" id="MVIT01000072">
    <property type="protein sequence ID" value="OOV41133.1"/>
    <property type="molecule type" value="Genomic_DNA"/>
</dbReference>
<dbReference type="AlphaFoldDB" id="A0A1T1DKM8"/>
<sequence length="105" mass="12051">MIRSLPVTFEELPVSKTFQIGSVDYEFEFRYNSRFDFISIYVKDGFKILHTSRLVYGNDCMQGFANFSLVPLSPGDLANDGYTNLEVNKDTFGKSVFLYFDDGEN</sequence>
<comment type="caution">
    <text evidence="2">The sequence shown here is derived from an EMBL/GenBank/DDBJ whole genome shotgun (WGS) entry which is preliminary data.</text>
</comment>
<evidence type="ECO:0000313" key="2">
    <source>
        <dbReference type="EMBL" id="OOV41133.1"/>
    </source>
</evidence>
<dbReference type="RefSeq" id="WP_004442576.1">
    <property type="nucleotide sequence ID" value="NZ_MVIT01000072.1"/>
</dbReference>
<evidence type="ECO:0000313" key="3">
    <source>
        <dbReference type="Proteomes" id="UP000191008"/>
    </source>
</evidence>
<evidence type="ECO:0000259" key="1">
    <source>
        <dbReference type="Pfam" id="PF22479"/>
    </source>
</evidence>
<dbReference type="Proteomes" id="UP000191008">
    <property type="component" value="Unassembled WGS sequence"/>
</dbReference>
<gene>
    <name evidence="2" type="ORF">B1J93_14250</name>
</gene>
<name>A0A1T1DKM8_9LEPT</name>
<protein>
    <recommendedName>
        <fullName evidence="1">Cyanophage baseplate Pam3 plug gp18 domain-containing protein</fullName>
    </recommendedName>
</protein>
<dbReference type="InterPro" id="IPR054252">
    <property type="entry name" value="Pam3_gp18"/>
</dbReference>
<proteinExistence type="predicted"/>
<organism evidence="2 3">
    <name type="scientific">Leptospira kirschneri serovar Pomona</name>
    <dbReference type="NCBI Taxonomy" id="561005"/>
    <lineage>
        <taxon>Bacteria</taxon>
        <taxon>Pseudomonadati</taxon>
        <taxon>Spirochaetota</taxon>
        <taxon>Spirochaetia</taxon>
        <taxon>Leptospirales</taxon>
        <taxon>Leptospiraceae</taxon>
        <taxon>Leptospira</taxon>
    </lineage>
</organism>
<dbReference type="Pfam" id="PF22479">
    <property type="entry name" value="Pam3_gp18"/>
    <property type="match status" value="1"/>
</dbReference>
<reference evidence="2 3" key="1">
    <citation type="submission" date="2017-02" db="EMBL/GenBank/DDBJ databases">
        <title>Comparative genomic analysis of Brazilian Leptospira kirschneri strains of different serogroups.</title>
        <authorList>
            <person name="Moreno L.Z."/>
            <person name="Miraglia F."/>
            <person name="Kremer F.S."/>
            <person name="Eslabao M.R."/>
            <person name="Lilenbaum W."/>
            <person name="Dellagostin O.A."/>
            <person name="Moreno A.M."/>
        </authorList>
    </citation>
    <scope>NUCLEOTIDE SEQUENCE [LARGE SCALE GENOMIC DNA]</scope>
    <source>
        <strain evidence="2 3">M110/06</strain>
    </source>
</reference>